<dbReference type="GO" id="GO:0005249">
    <property type="term" value="F:voltage-gated potassium channel activity"/>
    <property type="evidence" value="ECO:0007669"/>
    <property type="project" value="TreeGrafter"/>
</dbReference>
<dbReference type="VEuPathDB" id="TriTrypDB:TcIL3000_10_4380"/>
<dbReference type="GO" id="GO:0005886">
    <property type="term" value="C:plasma membrane"/>
    <property type="evidence" value="ECO:0007669"/>
    <property type="project" value="TreeGrafter"/>
</dbReference>
<feature type="compositionally biased region" description="Polar residues" evidence="1">
    <location>
        <begin position="619"/>
        <end position="630"/>
    </location>
</feature>
<feature type="region of interest" description="Disordered" evidence="1">
    <location>
        <begin position="307"/>
        <end position="353"/>
    </location>
</feature>
<name>G0UWA9_TRYCI</name>
<dbReference type="InterPro" id="IPR035892">
    <property type="entry name" value="C2_domain_sf"/>
</dbReference>
<evidence type="ECO:0000313" key="3">
    <source>
        <dbReference type="EMBL" id="CCC93675.1"/>
    </source>
</evidence>
<feature type="domain" description="Cyclic nucleotide-binding" evidence="2">
    <location>
        <begin position="173"/>
        <end position="241"/>
    </location>
</feature>
<gene>
    <name evidence="3" type="ORF">TCIL3000_10_4380</name>
</gene>
<dbReference type="InterPro" id="IPR000595">
    <property type="entry name" value="cNMP-bd_dom"/>
</dbReference>
<dbReference type="CDD" id="cd00038">
    <property type="entry name" value="CAP_ED"/>
    <property type="match status" value="2"/>
</dbReference>
<organism evidence="3">
    <name type="scientific">Trypanosoma congolense (strain IL3000)</name>
    <dbReference type="NCBI Taxonomy" id="1068625"/>
    <lineage>
        <taxon>Eukaryota</taxon>
        <taxon>Discoba</taxon>
        <taxon>Euglenozoa</taxon>
        <taxon>Kinetoplastea</taxon>
        <taxon>Metakinetoplastina</taxon>
        <taxon>Trypanosomatida</taxon>
        <taxon>Trypanosomatidae</taxon>
        <taxon>Trypanosoma</taxon>
        <taxon>Nannomonas</taxon>
    </lineage>
</organism>
<dbReference type="GO" id="GO:0042391">
    <property type="term" value="P:regulation of membrane potential"/>
    <property type="evidence" value="ECO:0007669"/>
    <property type="project" value="TreeGrafter"/>
</dbReference>
<dbReference type="Pfam" id="PF00027">
    <property type="entry name" value="cNMP_binding"/>
    <property type="match status" value="1"/>
</dbReference>
<accession>G0UWA9</accession>
<evidence type="ECO:0000256" key="1">
    <source>
        <dbReference type="SAM" id="MobiDB-lite"/>
    </source>
</evidence>
<feature type="domain" description="Cyclic nucleotide-binding" evidence="2">
    <location>
        <begin position="33"/>
        <end position="148"/>
    </location>
</feature>
<dbReference type="FunFam" id="2.60.120.10:FF:000253">
    <property type="entry name" value="Cyclic nucleotide-gated potassium channel"/>
    <property type="match status" value="1"/>
</dbReference>
<feature type="region of interest" description="Disordered" evidence="1">
    <location>
        <begin position="611"/>
        <end position="630"/>
    </location>
</feature>
<dbReference type="SUPFAM" id="SSF51206">
    <property type="entry name" value="cAMP-binding domain-like"/>
    <property type="match status" value="2"/>
</dbReference>
<dbReference type="PROSITE" id="PS50042">
    <property type="entry name" value="CNMP_BINDING_3"/>
    <property type="match status" value="2"/>
</dbReference>
<dbReference type="Pfam" id="PF00168">
    <property type="entry name" value="C2"/>
    <property type="match status" value="2"/>
</dbReference>
<dbReference type="Gene3D" id="2.60.120.10">
    <property type="entry name" value="Jelly Rolls"/>
    <property type="match status" value="2"/>
</dbReference>
<dbReference type="InterPro" id="IPR000008">
    <property type="entry name" value="C2_dom"/>
</dbReference>
<dbReference type="EMBL" id="HE575323">
    <property type="protein sequence ID" value="CCC93675.1"/>
    <property type="molecule type" value="Genomic_DNA"/>
</dbReference>
<dbReference type="PANTHER" id="PTHR10217">
    <property type="entry name" value="VOLTAGE AND LIGAND GATED POTASSIUM CHANNEL"/>
    <property type="match status" value="1"/>
</dbReference>
<dbReference type="SMART" id="SM00239">
    <property type="entry name" value="C2"/>
    <property type="match status" value="2"/>
</dbReference>
<reference evidence="3" key="1">
    <citation type="journal article" date="2012" name="Proc. Natl. Acad. Sci. U.S.A.">
        <title>Antigenic diversity is generated by distinct evolutionary mechanisms in African trypanosome species.</title>
        <authorList>
            <person name="Jackson A.P."/>
            <person name="Berry A."/>
            <person name="Aslett M."/>
            <person name="Allison H.C."/>
            <person name="Burton P."/>
            <person name="Vavrova-Anderson J."/>
            <person name="Brown R."/>
            <person name="Browne H."/>
            <person name="Corton N."/>
            <person name="Hauser H."/>
            <person name="Gamble J."/>
            <person name="Gilderthorp R."/>
            <person name="Marcello L."/>
            <person name="McQuillan J."/>
            <person name="Otto T.D."/>
            <person name="Quail M.A."/>
            <person name="Sanders M.J."/>
            <person name="van Tonder A."/>
            <person name="Ginger M.L."/>
            <person name="Field M.C."/>
            <person name="Barry J.D."/>
            <person name="Hertz-Fowler C."/>
            <person name="Berriman M."/>
        </authorList>
    </citation>
    <scope>NUCLEOTIDE SEQUENCE</scope>
    <source>
        <strain evidence="3">IL3000</strain>
    </source>
</reference>
<sequence length="1457" mass="160903">MLDSLRMTVAPLCEDILSRKYYPTSLMFRRSWIWSYFSSGERIRLARLIEVKVFCMGDTLFAEGDRNPYIYIIRRGSVQVVVNKEPIFDFGPGAAFGEASILFDEPRCCHAIATSMCEVYRLHRRHVMKLLRKNRNTCDSVIDSALKRREKWLEDAKSRNVMSLIALLGGVPCLSQVTERMREAIAKKAKVLTIPPREILFRKGTLCDHLFIVGRGTLLVVDCEETLASRTSTGFVGELFLHPHLWPADVVSLTSVDGWLLHADAVKDVLNSIHASDQAADICRQGVELYRAQYGRAILKEPFVSHRKTPTHKRYGTPCAESRQGSSLRQKGRDKSPCTPSSPRHAQSNKNISTKWETNTLKFDWNAYAMEDKVALPLADIDNDKKHSERQQAEHTIEVELNGQAGGLLSATPSQGISAVDCDFSDEVDEMRQVLLEQAFLLPSSCLPFFLKQINRSKVTLVIDDTVVTEECSLETTTGDLTLPQYVVPPPVVYTLDNVDGFSPSSAPFSNDDGLQGHKQHCTDGLCLVPHRRDRTPEVELVTPDFASAFRSAEDTANGAVRLQCQNGASLLQRSMRPASGLCGRHASAHSSFSHGVQRRRSLSVISRNAGSHAHTPFTPDTQGIGNHGSSNIYTQMGSVDYTQQAKITASALQSALDRFVKLDDQTYFQQVVSVCLPPETEQHWFPEDAYGDGKNYDLVLLLMHVRRCDGLELSDDIEYPIVKVSTRSRVLIRTPIMEDRVRPAWPIEVASFIAFIRRDADVCFSVCDACQEEKVDYTATLAAKDFREKGGVGFRMMTLRRVGETANDNSESKATIEVCMMALSTRKNGVLRKNLEEDEDGSKSSDDFSAIHLQVLGVKGLKHRIEAAVRVSVEMDGKTKEVLRTHSVTPKTRSPAWHGQTSFCVAQGDGTISFDLFHRDTFVASYDTSVDTLAFGGTGIQRLPLLRAQGPNDEPYGNLFVSILGTKTPCVEEDIVERQSKLLVLHVEALSLRQNIDLEFVPDPFVIVRGPKGEVIMRTTMNFGTYEASWSEEKASCFILCPSLPGCVATYQFEVYDNNELSKVGCAEMAVTANGTKRNRMMLDVGGKGILTIVAHSFPIQDVASHFQPSAAAACGMATDTSGSDMGDGCCLQVHVCGCDSLQGTGFEDFQIDPVVTARVGRRRIVVAPLVSGSTAPRWKYPKATFVLPFVPDVLSHILLEVWDTNIELCDVLGVARLPLEEICRTGVHKFTLQPHKDQEYGRQRDLGTIMVNTRFGRINGPVISKESSLFFVDDTSGASIFRSRLFSSRNSGPNLPVTRIRLHISSCCSAHTAWSFDFIKVTLTCLHHVLLEVRKPCAGECFVAWSLEDAQTIVDLRAIYGRPLNLVVGGGKNENFQSISPIGAAHLPFSLLASASPEAVSVRSLPLLDKASVEGSNKGQVNGRCLIPSISAREPSITVSLLALDADHSVSMGSE</sequence>
<dbReference type="CDD" id="cd00030">
    <property type="entry name" value="C2"/>
    <property type="match status" value="1"/>
</dbReference>
<dbReference type="InterPro" id="IPR018490">
    <property type="entry name" value="cNMP-bd_dom_sf"/>
</dbReference>
<dbReference type="PANTHER" id="PTHR10217:SF435">
    <property type="entry name" value="POTASSIUM VOLTAGE-GATED CHANNEL PROTEIN EAG"/>
    <property type="match status" value="1"/>
</dbReference>
<dbReference type="InterPro" id="IPR050818">
    <property type="entry name" value="KCNH_animal-type"/>
</dbReference>
<protein>
    <submittedName>
        <fullName evidence="3">Predicted nucleotide-binding protein</fullName>
    </submittedName>
</protein>
<feature type="compositionally biased region" description="Polar residues" evidence="1">
    <location>
        <begin position="338"/>
        <end position="353"/>
    </location>
</feature>
<dbReference type="SUPFAM" id="SSF49562">
    <property type="entry name" value="C2 domain (Calcium/lipid-binding domain, CaLB)"/>
    <property type="match status" value="2"/>
</dbReference>
<proteinExistence type="predicted"/>
<dbReference type="Gene3D" id="2.60.40.150">
    <property type="entry name" value="C2 domain"/>
    <property type="match status" value="1"/>
</dbReference>
<evidence type="ECO:0000259" key="2">
    <source>
        <dbReference type="PROSITE" id="PS50042"/>
    </source>
</evidence>
<dbReference type="SMART" id="SM00100">
    <property type="entry name" value="cNMP"/>
    <property type="match status" value="2"/>
</dbReference>
<dbReference type="InterPro" id="IPR014710">
    <property type="entry name" value="RmlC-like_jellyroll"/>
</dbReference>